<protein>
    <recommendedName>
        <fullName evidence="7">Secreted ookinete protein</fullName>
    </recommendedName>
</protein>
<dbReference type="OrthoDB" id="366009at2759"/>
<sequence>MDFLLTCIFFFFVSLISDVIYCEEGNILPFGEILSNVSDIANVISSKNEKGESFEPFVESRSRINLKIVPSKKLNITKNDLMFLMSEIRQEIRRQINILEDELEEKERLRTRSSSLLTTSHSTVYSPEEDETKDQELYSMDDSEREETENLLDSLNTLDKEENIVPHQNTSYDVEIGNDKYSEYSQNVNGNGTRFSQRVLRNGTILHGLIDNFVIVLLIFTVSFICIQFLLNFLPTHLRGFLFPFIR</sequence>
<evidence type="ECO:0000256" key="3">
    <source>
        <dbReference type="SAM" id="Phobius"/>
    </source>
</evidence>
<dbReference type="OMA" id="LMFLMSE"/>
<gene>
    <name evidence="5" type="ORF">PGO_101260</name>
</gene>
<dbReference type="EMBL" id="BDQF01000011">
    <property type="protein sequence ID" value="GAW81369.1"/>
    <property type="molecule type" value="Genomic_DNA"/>
</dbReference>
<keyword evidence="3" id="KW-1133">Transmembrane helix</keyword>
<keyword evidence="1" id="KW-0175">Coiled coil</keyword>
<evidence type="ECO:0000256" key="1">
    <source>
        <dbReference type="SAM" id="Coils"/>
    </source>
</evidence>
<dbReference type="RefSeq" id="XP_028543958.1">
    <property type="nucleotide sequence ID" value="XM_028688157.1"/>
</dbReference>
<evidence type="ECO:0000313" key="5">
    <source>
        <dbReference type="EMBL" id="GAW81369.1"/>
    </source>
</evidence>
<dbReference type="Proteomes" id="UP000195521">
    <property type="component" value="Unassembled WGS sequence"/>
</dbReference>
<comment type="caution">
    <text evidence="5">The sequence shown here is derived from an EMBL/GenBank/DDBJ whole genome shotgun (WGS) entry which is preliminary data.</text>
</comment>
<feature type="chain" id="PRO_5013276780" description="Secreted ookinete protein" evidence="4">
    <location>
        <begin position="23"/>
        <end position="247"/>
    </location>
</feature>
<evidence type="ECO:0000256" key="4">
    <source>
        <dbReference type="SAM" id="SignalP"/>
    </source>
</evidence>
<feature type="region of interest" description="Disordered" evidence="2">
    <location>
        <begin position="118"/>
        <end position="143"/>
    </location>
</feature>
<evidence type="ECO:0000313" key="6">
    <source>
        <dbReference type="Proteomes" id="UP000195521"/>
    </source>
</evidence>
<keyword evidence="6" id="KW-1185">Reference proteome</keyword>
<name>A0A1Y1JFQ3_PLAGO</name>
<keyword evidence="3" id="KW-0472">Membrane</keyword>
<accession>A0A1Y1JFQ3</accession>
<feature type="coiled-coil region" evidence="1">
    <location>
        <begin position="85"/>
        <end position="112"/>
    </location>
</feature>
<dbReference type="AlphaFoldDB" id="A0A1Y1JFQ3"/>
<evidence type="ECO:0000256" key="2">
    <source>
        <dbReference type="SAM" id="MobiDB-lite"/>
    </source>
</evidence>
<feature type="signal peptide" evidence="4">
    <location>
        <begin position="1"/>
        <end position="22"/>
    </location>
</feature>
<feature type="transmembrane region" description="Helical" evidence="3">
    <location>
        <begin position="213"/>
        <end position="234"/>
    </location>
</feature>
<keyword evidence="3" id="KW-0812">Transmembrane</keyword>
<feature type="compositionally biased region" description="Acidic residues" evidence="2">
    <location>
        <begin position="127"/>
        <end position="143"/>
    </location>
</feature>
<organism evidence="5 6">
    <name type="scientific">Plasmodium gonderi</name>
    <dbReference type="NCBI Taxonomy" id="77519"/>
    <lineage>
        <taxon>Eukaryota</taxon>
        <taxon>Sar</taxon>
        <taxon>Alveolata</taxon>
        <taxon>Apicomplexa</taxon>
        <taxon>Aconoidasida</taxon>
        <taxon>Haemosporida</taxon>
        <taxon>Plasmodiidae</taxon>
        <taxon>Plasmodium</taxon>
        <taxon>Plasmodium (Plasmodium)</taxon>
    </lineage>
</organism>
<proteinExistence type="predicted"/>
<evidence type="ECO:0008006" key="7">
    <source>
        <dbReference type="Google" id="ProtNLM"/>
    </source>
</evidence>
<reference evidence="6" key="1">
    <citation type="submission" date="2017-04" db="EMBL/GenBank/DDBJ databases">
        <title>Plasmodium gonderi genome.</title>
        <authorList>
            <person name="Arisue N."/>
            <person name="Honma H."/>
            <person name="Kawai S."/>
            <person name="Tougan T."/>
            <person name="Tanabe K."/>
            <person name="Horii T."/>
        </authorList>
    </citation>
    <scope>NUCLEOTIDE SEQUENCE [LARGE SCALE GENOMIC DNA]</scope>
    <source>
        <strain evidence="6">ATCC 30045</strain>
    </source>
</reference>
<dbReference type="GeneID" id="39748091"/>
<keyword evidence="4" id="KW-0732">Signal</keyword>